<dbReference type="InterPro" id="IPR029021">
    <property type="entry name" value="Prot-tyrosine_phosphatase-like"/>
</dbReference>
<dbReference type="EMBL" id="OL685370">
    <property type="protein sequence ID" value="USC25988.1"/>
    <property type="molecule type" value="Genomic_DNA"/>
</dbReference>
<proteinExistence type="predicted"/>
<dbReference type="GO" id="GO:0004651">
    <property type="term" value="F:polynucleotide 5'-phosphatase activity"/>
    <property type="evidence" value="ECO:0007669"/>
    <property type="project" value="TreeGrafter"/>
</dbReference>
<evidence type="ECO:0000313" key="2">
    <source>
        <dbReference type="EMBL" id="USC25988.1"/>
    </source>
</evidence>
<dbReference type="InterPro" id="IPR000340">
    <property type="entry name" value="Dual-sp_phosphatase_cat-dom"/>
</dbReference>
<dbReference type="PROSITE" id="PS50056">
    <property type="entry name" value="TYR_PHOSPHATASE_2"/>
    <property type="match status" value="1"/>
</dbReference>
<evidence type="ECO:0000313" key="3">
    <source>
        <dbReference type="Proteomes" id="UP001256712"/>
    </source>
</evidence>
<reference evidence="2" key="1">
    <citation type="journal article" date="2022" name="J. Invertebr. Pathol.">
        <title>Identification of a new nucleopolyhedrovirus isolated from the olive leaf moth, Palpita vitrealis, from two locations in Egypt.</title>
        <authorList>
            <person name="El-Salamouny S."/>
            <person name="Wennmann J.T."/>
            <person name="Kleespies R.G."/>
            <person name="Richert-Poggeler K.R."/>
            <person name="Mansour A."/>
            <person name="Awad M."/>
            <person name="Agamy E."/>
            <person name="Salama R."/>
            <person name="Jehle J.A."/>
        </authorList>
    </citation>
    <scope>NUCLEOTIDE SEQUENCE</scope>
    <source>
        <strain evidence="2">Giza 2005</strain>
    </source>
</reference>
<dbReference type="Pfam" id="PF00782">
    <property type="entry name" value="DSPc"/>
    <property type="match status" value="1"/>
</dbReference>
<name>A0AAE9LNM6_9ABAC</name>
<keyword evidence="3" id="KW-1185">Reference proteome</keyword>
<protein>
    <submittedName>
        <fullName evidence="2">Ptp</fullName>
    </submittedName>
</protein>
<dbReference type="PANTHER" id="PTHR10367:SF9">
    <property type="entry name" value="DUAL-SPECIFICITY PHOSPHATASE 11 (RNA_RNP COMPLEX 1-INTERACTING)"/>
    <property type="match status" value="1"/>
</dbReference>
<dbReference type="PROSITE" id="PS00383">
    <property type="entry name" value="TYR_PHOSPHATASE_1"/>
    <property type="match status" value="1"/>
</dbReference>
<feature type="domain" description="Tyrosine specific protein phosphatases" evidence="1">
    <location>
        <begin position="97"/>
        <end position="163"/>
    </location>
</feature>
<accession>A0AAE9LNM6</accession>
<sequence>MFPNRWHNYLQCGKVIQNSNIICFKTPLQFELFTYITNEDDVWTVQQIVKRFPKMGAVIDLTNTSKNYNGVDFLKQGLLYKKIRVPGQMLPTDDMVDKFIHTMQEFTEKCPGMLIGVHCTHGVNRTGYMVCKYLQTLGISPQESIHKFEKARGHKIERQNYILDLLAEIE</sequence>
<dbReference type="PANTHER" id="PTHR10367">
    <property type="entry name" value="MRNA-CAPPING ENZYME"/>
    <property type="match status" value="1"/>
</dbReference>
<dbReference type="SUPFAM" id="SSF52799">
    <property type="entry name" value="(Phosphotyrosine protein) phosphatases II"/>
    <property type="match status" value="1"/>
</dbReference>
<dbReference type="Gene3D" id="3.90.190.10">
    <property type="entry name" value="Protein tyrosine phosphatase superfamily"/>
    <property type="match status" value="1"/>
</dbReference>
<dbReference type="InterPro" id="IPR000387">
    <property type="entry name" value="Tyr_Pase_dom"/>
</dbReference>
<organism evidence="2 3">
    <name type="scientific">Palpita vitrealis nucleopolyhedrovirus</name>
    <dbReference type="NCBI Taxonomy" id="2951960"/>
    <lineage>
        <taxon>Viruses</taxon>
        <taxon>Viruses incertae sedis</taxon>
        <taxon>Naldaviricetes</taxon>
        <taxon>Lefavirales</taxon>
        <taxon>Baculoviridae</taxon>
        <taxon>Alphabaculovirus</taxon>
        <taxon>Alphabaculovirus pavitrealis</taxon>
    </lineage>
</organism>
<evidence type="ECO:0000259" key="1">
    <source>
        <dbReference type="PROSITE" id="PS50056"/>
    </source>
</evidence>
<dbReference type="Proteomes" id="UP001256712">
    <property type="component" value="Segment"/>
</dbReference>
<dbReference type="InterPro" id="IPR051029">
    <property type="entry name" value="mRNA_Capping_Enz/RNA_Phosphat"/>
</dbReference>
<dbReference type="InterPro" id="IPR016130">
    <property type="entry name" value="Tyr_Pase_AS"/>
</dbReference>